<name>A0A0V0R6J3_PSEPJ</name>
<dbReference type="PANTHER" id="PTHR36535:SF1">
    <property type="entry name" value="DUF1772 DOMAIN-CONTAINING PROTEIN"/>
    <property type="match status" value="1"/>
</dbReference>
<organism evidence="2 3">
    <name type="scientific">Pseudocohnilembus persalinus</name>
    <name type="common">Ciliate</name>
    <dbReference type="NCBI Taxonomy" id="266149"/>
    <lineage>
        <taxon>Eukaryota</taxon>
        <taxon>Sar</taxon>
        <taxon>Alveolata</taxon>
        <taxon>Ciliophora</taxon>
        <taxon>Intramacronucleata</taxon>
        <taxon>Oligohymenophorea</taxon>
        <taxon>Scuticociliatia</taxon>
        <taxon>Philasterida</taxon>
        <taxon>Pseudocohnilembidae</taxon>
        <taxon>Pseudocohnilembus</taxon>
    </lineage>
</organism>
<keyword evidence="1" id="KW-0472">Membrane</keyword>
<feature type="transmembrane region" description="Helical" evidence="1">
    <location>
        <begin position="139"/>
        <end position="158"/>
    </location>
</feature>
<sequence>MQTFTKKLQNTQFAATYTSCLFAGAALYISIAQSPASLELETEAAVKFFPHWYKRAAKMQAGLALSSSVFGILTGINKKKQGKKCTAIIWFVGSALIFSVVPVTYSFIMNINKQLLQEGGVKTEEENKNLLKKWGQRHLIRTVLSILSSTIFLAAIQLE</sequence>
<reference evidence="2 3" key="1">
    <citation type="journal article" date="2015" name="Sci. Rep.">
        <title>Genome of the facultative scuticociliatosis pathogen Pseudocohnilembus persalinus provides insight into its virulence through horizontal gene transfer.</title>
        <authorList>
            <person name="Xiong J."/>
            <person name="Wang G."/>
            <person name="Cheng J."/>
            <person name="Tian M."/>
            <person name="Pan X."/>
            <person name="Warren A."/>
            <person name="Jiang C."/>
            <person name="Yuan D."/>
            <person name="Miao W."/>
        </authorList>
    </citation>
    <scope>NUCLEOTIDE SEQUENCE [LARGE SCALE GENOMIC DNA]</scope>
    <source>
        <strain evidence="2">36N120E</strain>
    </source>
</reference>
<dbReference type="Proteomes" id="UP000054937">
    <property type="component" value="Unassembled WGS sequence"/>
</dbReference>
<keyword evidence="1" id="KW-1133">Transmembrane helix</keyword>
<dbReference type="Pfam" id="PF08592">
    <property type="entry name" value="Anthrone_oxy"/>
    <property type="match status" value="1"/>
</dbReference>
<gene>
    <name evidence="2" type="ORF">PPERSA_08508</name>
</gene>
<dbReference type="OMA" id="ANWPYTL"/>
<dbReference type="AlphaFoldDB" id="A0A0V0R6J3"/>
<protein>
    <recommendedName>
        <fullName evidence="4">DUF1772 domain-containing protein</fullName>
    </recommendedName>
</protein>
<feature type="transmembrane region" description="Helical" evidence="1">
    <location>
        <begin position="59"/>
        <end position="76"/>
    </location>
</feature>
<dbReference type="PANTHER" id="PTHR36535">
    <property type="entry name" value="YALI0E30327P"/>
    <property type="match status" value="1"/>
</dbReference>
<accession>A0A0V0R6J3</accession>
<evidence type="ECO:0000313" key="3">
    <source>
        <dbReference type="Proteomes" id="UP000054937"/>
    </source>
</evidence>
<evidence type="ECO:0000313" key="2">
    <source>
        <dbReference type="EMBL" id="KRX10105.1"/>
    </source>
</evidence>
<comment type="caution">
    <text evidence="2">The sequence shown here is derived from an EMBL/GenBank/DDBJ whole genome shotgun (WGS) entry which is preliminary data.</text>
</comment>
<keyword evidence="1" id="KW-0812">Transmembrane</keyword>
<keyword evidence="3" id="KW-1185">Reference proteome</keyword>
<feature type="transmembrane region" description="Helical" evidence="1">
    <location>
        <begin position="12"/>
        <end position="31"/>
    </location>
</feature>
<dbReference type="InterPro" id="IPR013901">
    <property type="entry name" value="Anthrone_oxy"/>
</dbReference>
<feature type="transmembrane region" description="Helical" evidence="1">
    <location>
        <begin position="88"/>
        <end position="108"/>
    </location>
</feature>
<proteinExistence type="predicted"/>
<evidence type="ECO:0008006" key="4">
    <source>
        <dbReference type="Google" id="ProtNLM"/>
    </source>
</evidence>
<evidence type="ECO:0000256" key="1">
    <source>
        <dbReference type="SAM" id="Phobius"/>
    </source>
</evidence>
<dbReference type="OrthoDB" id="5954308at2759"/>
<dbReference type="EMBL" id="LDAU01000040">
    <property type="protein sequence ID" value="KRX10105.1"/>
    <property type="molecule type" value="Genomic_DNA"/>
</dbReference>
<dbReference type="InParanoid" id="A0A0V0R6J3"/>